<dbReference type="AlphaFoldDB" id="A0A072TYS0"/>
<reference evidence="1 3" key="2">
    <citation type="journal article" date="2014" name="BMC Genomics">
        <title>An improved genome release (version Mt4.0) for the model legume Medicago truncatula.</title>
        <authorList>
            <person name="Tang H."/>
            <person name="Krishnakumar V."/>
            <person name="Bidwell S."/>
            <person name="Rosen B."/>
            <person name="Chan A."/>
            <person name="Zhou S."/>
            <person name="Gentzbittel L."/>
            <person name="Childs K.L."/>
            <person name="Yandell M."/>
            <person name="Gundlach H."/>
            <person name="Mayer K.F."/>
            <person name="Schwartz D.C."/>
            <person name="Town C.D."/>
        </authorList>
    </citation>
    <scope>GENOME REANNOTATION</scope>
    <source>
        <strain evidence="1">A17</strain>
        <strain evidence="2 3">cv. Jemalong A17</strain>
    </source>
</reference>
<organism evidence="1 3">
    <name type="scientific">Medicago truncatula</name>
    <name type="common">Barrel medic</name>
    <name type="synonym">Medicago tribuloides</name>
    <dbReference type="NCBI Taxonomy" id="3880"/>
    <lineage>
        <taxon>Eukaryota</taxon>
        <taxon>Viridiplantae</taxon>
        <taxon>Streptophyta</taxon>
        <taxon>Embryophyta</taxon>
        <taxon>Tracheophyta</taxon>
        <taxon>Spermatophyta</taxon>
        <taxon>Magnoliopsida</taxon>
        <taxon>eudicotyledons</taxon>
        <taxon>Gunneridae</taxon>
        <taxon>Pentapetalae</taxon>
        <taxon>rosids</taxon>
        <taxon>fabids</taxon>
        <taxon>Fabales</taxon>
        <taxon>Fabaceae</taxon>
        <taxon>Papilionoideae</taxon>
        <taxon>50 kb inversion clade</taxon>
        <taxon>NPAAA clade</taxon>
        <taxon>Hologalegina</taxon>
        <taxon>IRL clade</taxon>
        <taxon>Trifolieae</taxon>
        <taxon>Medicago</taxon>
    </lineage>
</organism>
<name>A0A072TYS0_MEDTR</name>
<dbReference type="EMBL" id="CM001223">
    <property type="protein sequence ID" value="KEH22582.1"/>
    <property type="molecule type" value="Genomic_DNA"/>
</dbReference>
<evidence type="ECO:0000313" key="2">
    <source>
        <dbReference type="EnsemblPlants" id="KEH22582"/>
    </source>
</evidence>
<keyword evidence="3" id="KW-1185">Reference proteome</keyword>
<sequence length="73" mass="8391">MDIHFMDDINLPNSHPSVLGHCYPFLVKNQVFGLFDRIAPKLPQKIRKNSRNMTPIEGTSYRTPPLKIQNSIV</sequence>
<dbReference type="HOGENOM" id="CLU_187135_0_0_1"/>
<reference evidence="2" key="3">
    <citation type="submission" date="2015-04" db="UniProtKB">
        <authorList>
            <consortium name="EnsemblPlants"/>
        </authorList>
    </citation>
    <scope>IDENTIFICATION</scope>
    <source>
        <strain evidence="2">cv. Jemalong A17</strain>
    </source>
</reference>
<dbReference type="Proteomes" id="UP000002051">
    <property type="component" value="Unassembled WGS sequence"/>
</dbReference>
<protein>
    <submittedName>
        <fullName evidence="1 2">Uncharacterized protein</fullName>
    </submittedName>
</protein>
<reference evidence="1 3" key="1">
    <citation type="journal article" date="2011" name="Nature">
        <title>The Medicago genome provides insight into the evolution of rhizobial symbioses.</title>
        <authorList>
            <person name="Young N.D."/>
            <person name="Debelle F."/>
            <person name="Oldroyd G.E."/>
            <person name="Geurts R."/>
            <person name="Cannon S.B."/>
            <person name="Udvardi M.K."/>
            <person name="Benedito V.A."/>
            <person name="Mayer K.F."/>
            <person name="Gouzy J."/>
            <person name="Schoof H."/>
            <person name="Van de Peer Y."/>
            <person name="Proost S."/>
            <person name="Cook D.R."/>
            <person name="Meyers B.C."/>
            <person name="Spannagl M."/>
            <person name="Cheung F."/>
            <person name="De Mita S."/>
            <person name="Krishnakumar V."/>
            <person name="Gundlach H."/>
            <person name="Zhou S."/>
            <person name="Mudge J."/>
            <person name="Bharti A.K."/>
            <person name="Murray J.D."/>
            <person name="Naoumkina M.A."/>
            <person name="Rosen B."/>
            <person name="Silverstein K.A."/>
            <person name="Tang H."/>
            <person name="Rombauts S."/>
            <person name="Zhao P.X."/>
            <person name="Zhou P."/>
            <person name="Barbe V."/>
            <person name="Bardou P."/>
            <person name="Bechner M."/>
            <person name="Bellec A."/>
            <person name="Berger A."/>
            <person name="Berges H."/>
            <person name="Bidwell S."/>
            <person name="Bisseling T."/>
            <person name="Choisne N."/>
            <person name="Couloux A."/>
            <person name="Denny R."/>
            <person name="Deshpande S."/>
            <person name="Dai X."/>
            <person name="Doyle J.J."/>
            <person name="Dudez A.M."/>
            <person name="Farmer A.D."/>
            <person name="Fouteau S."/>
            <person name="Franken C."/>
            <person name="Gibelin C."/>
            <person name="Gish J."/>
            <person name="Goldstein S."/>
            <person name="Gonzalez A.J."/>
            <person name="Green P.J."/>
            <person name="Hallab A."/>
            <person name="Hartog M."/>
            <person name="Hua A."/>
            <person name="Humphray S.J."/>
            <person name="Jeong D.H."/>
            <person name="Jing Y."/>
            <person name="Jocker A."/>
            <person name="Kenton S.M."/>
            <person name="Kim D.J."/>
            <person name="Klee K."/>
            <person name="Lai H."/>
            <person name="Lang C."/>
            <person name="Lin S."/>
            <person name="Macmil S.L."/>
            <person name="Magdelenat G."/>
            <person name="Matthews L."/>
            <person name="McCorrison J."/>
            <person name="Monaghan E.L."/>
            <person name="Mun J.H."/>
            <person name="Najar F.Z."/>
            <person name="Nicholson C."/>
            <person name="Noirot C."/>
            <person name="O'Bleness M."/>
            <person name="Paule C.R."/>
            <person name="Poulain J."/>
            <person name="Prion F."/>
            <person name="Qin B."/>
            <person name="Qu C."/>
            <person name="Retzel E.F."/>
            <person name="Riddle C."/>
            <person name="Sallet E."/>
            <person name="Samain S."/>
            <person name="Samson N."/>
            <person name="Sanders I."/>
            <person name="Saurat O."/>
            <person name="Scarpelli C."/>
            <person name="Schiex T."/>
            <person name="Segurens B."/>
            <person name="Severin A.J."/>
            <person name="Sherrier D.J."/>
            <person name="Shi R."/>
            <person name="Sims S."/>
            <person name="Singer S.R."/>
            <person name="Sinharoy S."/>
            <person name="Sterck L."/>
            <person name="Viollet A."/>
            <person name="Wang B.B."/>
            <person name="Wang K."/>
            <person name="Wang M."/>
            <person name="Wang X."/>
            <person name="Warfsmann J."/>
            <person name="Weissenbach J."/>
            <person name="White D.D."/>
            <person name="White J.D."/>
            <person name="Wiley G.B."/>
            <person name="Wincker P."/>
            <person name="Xing Y."/>
            <person name="Yang L."/>
            <person name="Yao Z."/>
            <person name="Ying F."/>
            <person name="Zhai J."/>
            <person name="Zhou L."/>
            <person name="Zuber A."/>
            <person name="Denarie J."/>
            <person name="Dixon R.A."/>
            <person name="May G.D."/>
            <person name="Schwartz D.C."/>
            <person name="Rogers J."/>
            <person name="Quetier F."/>
            <person name="Town C.D."/>
            <person name="Roe B.A."/>
        </authorList>
    </citation>
    <scope>NUCLEOTIDE SEQUENCE [LARGE SCALE GENOMIC DNA]</scope>
    <source>
        <strain evidence="1">A17</strain>
        <strain evidence="2 3">cv. Jemalong A17</strain>
    </source>
</reference>
<proteinExistence type="predicted"/>
<dbReference type="EnsemblPlants" id="KEH22582">
    <property type="protein sequence ID" value="KEH22582"/>
    <property type="gene ID" value="MTR_7g055827"/>
</dbReference>
<accession>A0A072TYS0</accession>
<gene>
    <name evidence="1" type="ordered locus">MTR_7g055827</name>
</gene>
<evidence type="ECO:0000313" key="3">
    <source>
        <dbReference type="Proteomes" id="UP000002051"/>
    </source>
</evidence>
<evidence type="ECO:0000313" key="1">
    <source>
        <dbReference type="EMBL" id="KEH22582.1"/>
    </source>
</evidence>